<dbReference type="FunFam" id="1.25.40.10:FF:000470">
    <property type="entry name" value="Pentatricopeptide repeat-containing protein At5g66520"/>
    <property type="match status" value="1"/>
</dbReference>
<dbReference type="FunFam" id="3.20.20.300:FF:000004">
    <property type="entry name" value="probable beta-D-xylosidase 7"/>
    <property type="match status" value="1"/>
</dbReference>
<dbReference type="GO" id="GO:0009044">
    <property type="term" value="F:xylan 1,4-beta-xylosidase activity"/>
    <property type="evidence" value="ECO:0007669"/>
    <property type="project" value="InterPro"/>
</dbReference>
<dbReference type="InterPro" id="IPR011990">
    <property type="entry name" value="TPR-like_helical_dom_sf"/>
</dbReference>
<dbReference type="GO" id="GO:0031222">
    <property type="term" value="P:arabinan catabolic process"/>
    <property type="evidence" value="ECO:0007669"/>
    <property type="project" value="TreeGrafter"/>
</dbReference>
<dbReference type="InterPro" id="IPR032867">
    <property type="entry name" value="DYW_dom"/>
</dbReference>
<dbReference type="Gene3D" id="3.20.20.300">
    <property type="entry name" value="Glycoside hydrolase, family 3, N-terminal domain"/>
    <property type="match status" value="1"/>
</dbReference>
<dbReference type="InterPro" id="IPR002772">
    <property type="entry name" value="Glyco_hydro_3_C"/>
</dbReference>
<evidence type="ECO:0000313" key="13">
    <source>
        <dbReference type="Proteomes" id="UP001408789"/>
    </source>
</evidence>
<evidence type="ECO:0000256" key="6">
    <source>
        <dbReference type="ARBA" id="ARBA00022801"/>
    </source>
</evidence>
<dbReference type="FunFam" id="1.25.40.10:FF:000333">
    <property type="entry name" value="Pentatricopeptide repeat-containing protein"/>
    <property type="match status" value="1"/>
</dbReference>
<evidence type="ECO:0000256" key="10">
    <source>
        <dbReference type="SAM" id="MobiDB-lite"/>
    </source>
</evidence>
<dbReference type="Proteomes" id="UP001408789">
    <property type="component" value="Unassembled WGS sequence"/>
</dbReference>
<feature type="compositionally biased region" description="Low complexity" evidence="10">
    <location>
        <begin position="8"/>
        <end position="20"/>
    </location>
</feature>
<evidence type="ECO:0000256" key="5">
    <source>
        <dbReference type="ARBA" id="ARBA00022737"/>
    </source>
</evidence>
<dbReference type="SUPFAM" id="SSF52279">
    <property type="entry name" value="Beta-D-glucan exohydrolase, C-terminal domain"/>
    <property type="match status" value="1"/>
</dbReference>
<dbReference type="Pfam" id="PF20431">
    <property type="entry name" value="E_motif"/>
    <property type="match status" value="1"/>
</dbReference>
<keyword evidence="7" id="KW-0325">Glycoprotein</keyword>
<dbReference type="GO" id="GO:0048046">
    <property type="term" value="C:apoplast"/>
    <property type="evidence" value="ECO:0007669"/>
    <property type="project" value="TreeGrafter"/>
</dbReference>
<dbReference type="FunFam" id="3.40.50.1700:FF:000001">
    <property type="entry name" value="probable beta-D-xylosidase 2"/>
    <property type="match status" value="1"/>
</dbReference>
<organism evidence="12 13">
    <name type="scientific">Deinandra increscens subsp. villosa</name>
    <dbReference type="NCBI Taxonomy" id="3103831"/>
    <lineage>
        <taxon>Eukaryota</taxon>
        <taxon>Viridiplantae</taxon>
        <taxon>Streptophyta</taxon>
        <taxon>Embryophyta</taxon>
        <taxon>Tracheophyta</taxon>
        <taxon>Spermatophyta</taxon>
        <taxon>Magnoliopsida</taxon>
        <taxon>eudicotyledons</taxon>
        <taxon>Gunneridae</taxon>
        <taxon>Pentapetalae</taxon>
        <taxon>asterids</taxon>
        <taxon>campanulids</taxon>
        <taxon>Asterales</taxon>
        <taxon>Asteraceae</taxon>
        <taxon>Asteroideae</taxon>
        <taxon>Heliantheae alliance</taxon>
        <taxon>Madieae</taxon>
        <taxon>Madiinae</taxon>
        <taxon>Deinandra</taxon>
    </lineage>
</organism>
<dbReference type="InterPro" id="IPR017853">
    <property type="entry name" value="GH"/>
</dbReference>
<sequence>MNLTVLQPTTTVPAVPSSTVPSPHPSTFFPEFKQCKTKGDLLQIHAKLIKTGRIRDPLASAELIRFSALSDPPHRDLQYALHVFQQMNPPNCFTYNTLIRAFCDSNDPLQSFILFAQMIENSDEVVKPNKFTFPSVLKACAKLGGLEEGRQTHCVLVKYGLEKDGFVVSNLVRMYVMCGEIKDGLVVFESGKMDSSIGEVVLWNVMVDGYVKIGELGNARKLFDEMPQRSVVSWNSMISGYAQNGFFVEAVELFREMQVAVMPNYVTLISVLPAISGLGALEIGKWVHFFAGKNGIKVDPVLGSALIDMYSKCGGIDEAVQLFNTLSQKNVVTWNSIINGLAIHGRANEALHYFTKMEESGVRPNDVTYISVLMACSHAGLVDKGLSIFNEMVRTEGLAPRLEHYGCMVDLLGRAGRLQEAEKLILDMPEEPDDVVLKALLGACKKHGNIQIGERVGKRLLEKNPEDGAPYVALSNMYASLANWDKVMQTRLMMKENEVKKDPGCSWIEVDGAIHEFVVADESHAKANDIYMMLEEMKDKLRVAGYKPDTTQVFLRMDDPDKESVLHHHSEKIAVAFGLISTTRETTIKVVKNLRICDDCHSTIKLVSRIYGRRIVVRDRKRFHHFENGSCSSISTFKFIILSLTSFMGFQTRPHSSLILPILFLYLSFATKVLTYAPRYACDTDVNPSLKKYAFCDTSRDIKTRVGDLVKRMTLQEKAGSIVSVADSIPRLGIPSYGWWSEALHGVSDTGPATWFNKSVIPGATSFPQVILTAASFNESLFYTIGKVVSTEARAMYNSGVAGLTFWSPNVNIFRDPRWGRGQETPGEDPVLTSRYGVAYVKGLQEREDGDKERLKIGACCKHYTAYDLDNWTSVDRYHFDAFVTKQDLEDTYNPPFKSCVLDGKVASVMCSYNKVNGVPTCGDRKLLEDMVRGEWKLNGYISSDCDSLQVMFRDQRWAKTPEEVAADALNAGLDLNCGDSLKRFTATAVKKGLVKQSVVDRAVTNSFTTLMRLGFFDGHPRKQLYGNLGKKDVCTPAHQDLAREAARQGIVLLKNTFRSLPLHKTSIKSLAVIGPNANATRTMIGNYAGVPCKYTSPLKGLSDYVKTVYEEGCDVKCNSAARFQKARDIAAKADAVVLVMGTDLSIEAEALDRTEIYLPGQQDLLVSEVAKDAKGPVILVIMSGGGMDVEFAKGHPKITSILWVGFPGQEGGRALADIVFGRYNPSGRLPTTWYPRSYVNLVPMTNTKMRPDPKTGQPGQTYRFHRGKTVYPFGFGLSYSSYNYKLIKAPKFISIPSNHHAHTGRSPSCHAIDAADSVCNNLHFDIEIMVTNVGKMSGSHTVLLFSSPPMVHNAPQKELVDFKKVWLGRSKRGVVRFRVDVCKGLSVVDEEGKRKVVPGRYVLQVGYIKHVVSVTV</sequence>
<dbReference type="InterPro" id="IPR036962">
    <property type="entry name" value="Glyco_hydro_3_N_sf"/>
</dbReference>
<dbReference type="Pfam" id="PF13041">
    <property type="entry name" value="PPR_2"/>
    <property type="match status" value="2"/>
</dbReference>
<dbReference type="GO" id="GO:0016070">
    <property type="term" value="P:RNA metabolic process"/>
    <property type="evidence" value="ECO:0007669"/>
    <property type="project" value="UniProtKB-ARBA"/>
</dbReference>
<reference evidence="12 13" key="1">
    <citation type="submission" date="2024-04" db="EMBL/GenBank/DDBJ databases">
        <title>The reference genome of an endangered Asteraceae, Deinandra increscens subsp. villosa, native to the Central Coast of California.</title>
        <authorList>
            <person name="Guilliams M."/>
            <person name="Hasenstab-Lehman K."/>
            <person name="Meyer R."/>
            <person name="Mcevoy S."/>
        </authorList>
    </citation>
    <scope>NUCLEOTIDE SEQUENCE [LARGE SCALE GENOMIC DNA]</scope>
    <source>
        <tissue evidence="12">Leaf</tissue>
    </source>
</reference>
<feature type="repeat" description="PPR" evidence="9">
    <location>
        <begin position="199"/>
        <end position="229"/>
    </location>
</feature>
<comment type="caution">
    <text evidence="12">The sequence shown here is derived from an EMBL/GenBank/DDBJ whole genome shotgun (WGS) entry which is preliminary data.</text>
</comment>
<dbReference type="PROSITE" id="PS51375">
    <property type="entry name" value="PPR"/>
    <property type="match status" value="5"/>
</dbReference>
<accession>A0AAP0DG83</accession>
<dbReference type="SUPFAM" id="SSF51445">
    <property type="entry name" value="(Trans)glycosidases"/>
    <property type="match status" value="1"/>
</dbReference>
<gene>
    <name evidence="12" type="ORF">SSX86_006535</name>
</gene>
<dbReference type="PANTHER" id="PTHR42721:SF38">
    <property type="entry name" value="GLYCOSIDASE"/>
    <property type="match status" value="1"/>
</dbReference>
<evidence type="ECO:0000256" key="8">
    <source>
        <dbReference type="ARBA" id="ARBA00023295"/>
    </source>
</evidence>
<dbReference type="InterPro" id="IPR036881">
    <property type="entry name" value="Glyco_hydro_3_C_sf"/>
</dbReference>
<dbReference type="InterPro" id="IPR026891">
    <property type="entry name" value="Fn3-like"/>
</dbReference>
<dbReference type="InterPro" id="IPR046848">
    <property type="entry name" value="E_motif"/>
</dbReference>
<evidence type="ECO:0000256" key="1">
    <source>
        <dbReference type="ARBA" id="ARBA00004613"/>
    </source>
</evidence>
<dbReference type="GO" id="GO:0008270">
    <property type="term" value="F:zinc ion binding"/>
    <property type="evidence" value="ECO:0007669"/>
    <property type="project" value="InterPro"/>
</dbReference>
<dbReference type="InterPro" id="IPR001764">
    <property type="entry name" value="Glyco_hydro_3_N"/>
</dbReference>
<dbReference type="Pfam" id="PF00933">
    <property type="entry name" value="Glyco_hydro_3"/>
    <property type="match status" value="1"/>
</dbReference>
<keyword evidence="13" id="KW-1185">Reference proteome</keyword>
<feature type="repeat" description="PPR" evidence="9">
    <location>
        <begin position="91"/>
        <end position="125"/>
    </location>
</feature>
<name>A0AAP0DG83_9ASTR</name>
<dbReference type="EMBL" id="JBCNJP010000008">
    <property type="protein sequence ID" value="KAK9073941.1"/>
    <property type="molecule type" value="Genomic_DNA"/>
</dbReference>
<evidence type="ECO:0000256" key="3">
    <source>
        <dbReference type="ARBA" id="ARBA00022525"/>
    </source>
</evidence>
<dbReference type="InterPro" id="IPR002885">
    <property type="entry name" value="PPR_rpt"/>
</dbReference>
<feature type="repeat" description="PPR" evidence="9">
    <location>
        <begin position="365"/>
        <end position="400"/>
    </location>
</feature>
<keyword evidence="3" id="KW-0964">Secreted</keyword>
<evidence type="ECO:0000256" key="9">
    <source>
        <dbReference type="PROSITE-ProRule" id="PRU00708"/>
    </source>
</evidence>
<dbReference type="InterPro" id="IPR044993">
    <property type="entry name" value="BXL"/>
</dbReference>
<dbReference type="NCBIfam" id="TIGR00756">
    <property type="entry name" value="PPR"/>
    <property type="match status" value="4"/>
</dbReference>
<dbReference type="InterPro" id="IPR013783">
    <property type="entry name" value="Ig-like_fold"/>
</dbReference>
<dbReference type="GO" id="GO:0046556">
    <property type="term" value="F:alpha-L-arabinofuranosidase activity"/>
    <property type="evidence" value="ECO:0007669"/>
    <property type="project" value="TreeGrafter"/>
</dbReference>
<dbReference type="Pfam" id="PF01535">
    <property type="entry name" value="PPR"/>
    <property type="match status" value="3"/>
</dbReference>
<evidence type="ECO:0000259" key="11">
    <source>
        <dbReference type="SMART" id="SM01217"/>
    </source>
</evidence>
<dbReference type="Pfam" id="PF14432">
    <property type="entry name" value="DYW_deaminase"/>
    <property type="match status" value="1"/>
</dbReference>
<comment type="similarity">
    <text evidence="2">Belongs to the PPR family. PCMP-H subfamily.</text>
</comment>
<dbReference type="GO" id="GO:0003729">
    <property type="term" value="F:mRNA binding"/>
    <property type="evidence" value="ECO:0007669"/>
    <property type="project" value="UniProtKB-ARBA"/>
</dbReference>
<dbReference type="Pfam" id="PF14310">
    <property type="entry name" value="Fn3-like"/>
    <property type="match status" value="1"/>
</dbReference>
<dbReference type="PANTHER" id="PTHR42721">
    <property type="entry name" value="SUGAR HYDROLASE-RELATED"/>
    <property type="match status" value="1"/>
</dbReference>
<protein>
    <recommendedName>
        <fullName evidence="11">Fibronectin type III-like domain-containing protein</fullName>
    </recommendedName>
</protein>
<evidence type="ECO:0000256" key="2">
    <source>
        <dbReference type="ARBA" id="ARBA00006643"/>
    </source>
</evidence>
<keyword evidence="5" id="KW-0677">Repeat</keyword>
<feature type="domain" description="Fibronectin type III-like" evidence="11">
    <location>
        <begin position="1341"/>
        <end position="1407"/>
    </location>
</feature>
<evidence type="ECO:0000256" key="7">
    <source>
        <dbReference type="ARBA" id="ARBA00023180"/>
    </source>
</evidence>
<keyword evidence="6" id="KW-0378">Hydrolase</keyword>
<comment type="subcellular location">
    <subcellularLocation>
        <location evidence="1">Secreted</location>
    </subcellularLocation>
</comment>
<proteinExistence type="inferred from homology"/>
<evidence type="ECO:0000256" key="4">
    <source>
        <dbReference type="ARBA" id="ARBA00022729"/>
    </source>
</evidence>
<keyword evidence="4" id="KW-0732">Signal</keyword>
<feature type="repeat" description="PPR" evidence="9">
    <location>
        <begin position="330"/>
        <end position="364"/>
    </location>
</feature>
<dbReference type="Gene3D" id="3.40.50.1700">
    <property type="entry name" value="Glycoside hydrolase family 3 C-terminal domain"/>
    <property type="match status" value="1"/>
</dbReference>
<dbReference type="Pfam" id="PF01915">
    <property type="entry name" value="Glyco_hydro_3_C"/>
    <property type="match status" value="1"/>
</dbReference>
<dbReference type="FunFam" id="1.25.40.10:FF:000690">
    <property type="entry name" value="Pentatricopeptide repeat-containing protein"/>
    <property type="match status" value="1"/>
</dbReference>
<keyword evidence="8" id="KW-0326">Glycosidase</keyword>
<feature type="repeat" description="PPR" evidence="9">
    <location>
        <begin position="230"/>
        <end position="260"/>
    </location>
</feature>
<feature type="region of interest" description="Disordered" evidence="10">
    <location>
        <begin position="1"/>
        <end position="20"/>
    </location>
</feature>
<dbReference type="Gene3D" id="1.25.40.10">
    <property type="entry name" value="Tetratricopeptide repeat domain"/>
    <property type="match status" value="4"/>
</dbReference>
<evidence type="ECO:0000313" key="12">
    <source>
        <dbReference type="EMBL" id="KAK9073941.1"/>
    </source>
</evidence>
<dbReference type="GO" id="GO:0045493">
    <property type="term" value="P:xylan catabolic process"/>
    <property type="evidence" value="ECO:0007669"/>
    <property type="project" value="InterPro"/>
</dbReference>
<dbReference type="Gene3D" id="2.60.40.10">
    <property type="entry name" value="Immunoglobulins"/>
    <property type="match status" value="1"/>
</dbReference>
<dbReference type="SMART" id="SM01217">
    <property type="entry name" value="Fn3_like"/>
    <property type="match status" value="1"/>
</dbReference>